<evidence type="ECO:0000313" key="3">
    <source>
        <dbReference type="Proteomes" id="UP000031443"/>
    </source>
</evidence>
<dbReference type="Proteomes" id="UP000031443">
    <property type="component" value="Unassembled WGS sequence"/>
</dbReference>
<dbReference type="Pfam" id="PF13837">
    <property type="entry name" value="Myb_DNA-bind_4"/>
    <property type="match status" value="1"/>
</dbReference>
<accession>M7BDI5</accession>
<proteinExistence type="predicted"/>
<protein>
    <recommendedName>
        <fullName evidence="1">Myb/SANT-like DNA-binding domain-containing protein</fullName>
    </recommendedName>
</protein>
<sequence length="235" mass="26956">MVDRVYNRDTQQCCLKIKEIRQAYQKEKKANGRSGSEPQTCHFYDQLHAILVGDPTSIPPLSVDTCKVAASCNMDEDFVDEEEEEEENAQQATGESIFPSSRDLFLTLEPKPAQTLKTEKAPLKCIFLKIYSPFPPPPAANVSMLPASAPSLRLSQIRRQKERTRDDMFSELMQSSCTDRTQLNAWKPSMAEARKAYSECDQNTQEEMLRLMGEQTDMMRHLVELQERQLEYRPP</sequence>
<evidence type="ECO:0000259" key="1">
    <source>
        <dbReference type="Pfam" id="PF13837"/>
    </source>
</evidence>
<gene>
    <name evidence="2" type="ORF">UY3_06823</name>
</gene>
<keyword evidence="3" id="KW-1185">Reference proteome</keyword>
<dbReference type="PANTHER" id="PTHR47595:SF1">
    <property type="entry name" value="MYB_SANT-LIKE DNA-BINDING DOMAIN-CONTAINING PROTEIN"/>
    <property type="match status" value="1"/>
</dbReference>
<feature type="domain" description="Myb/SANT-like DNA-binding" evidence="1">
    <location>
        <begin position="3"/>
        <end position="50"/>
    </location>
</feature>
<name>M7BDI5_CHEMY</name>
<evidence type="ECO:0000313" key="2">
    <source>
        <dbReference type="EMBL" id="EMP36006.1"/>
    </source>
</evidence>
<dbReference type="InterPro" id="IPR044822">
    <property type="entry name" value="Myb_DNA-bind_4"/>
</dbReference>
<dbReference type="AlphaFoldDB" id="M7BDI5"/>
<organism evidence="2 3">
    <name type="scientific">Chelonia mydas</name>
    <name type="common">Green sea-turtle</name>
    <name type="synonym">Chelonia agassizi</name>
    <dbReference type="NCBI Taxonomy" id="8469"/>
    <lineage>
        <taxon>Eukaryota</taxon>
        <taxon>Metazoa</taxon>
        <taxon>Chordata</taxon>
        <taxon>Craniata</taxon>
        <taxon>Vertebrata</taxon>
        <taxon>Euteleostomi</taxon>
        <taxon>Archelosauria</taxon>
        <taxon>Testudinata</taxon>
        <taxon>Testudines</taxon>
        <taxon>Cryptodira</taxon>
        <taxon>Durocryptodira</taxon>
        <taxon>Americhelydia</taxon>
        <taxon>Chelonioidea</taxon>
        <taxon>Cheloniidae</taxon>
        <taxon>Chelonia</taxon>
    </lineage>
</organism>
<dbReference type="EMBL" id="KB526801">
    <property type="protein sequence ID" value="EMP36006.1"/>
    <property type="molecule type" value="Genomic_DNA"/>
</dbReference>
<reference evidence="3" key="1">
    <citation type="journal article" date="2013" name="Nat. Genet.">
        <title>The draft genomes of soft-shell turtle and green sea turtle yield insights into the development and evolution of the turtle-specific body plan.</title>
        <authorList>
            <person name="Wang Z."/>
            <person name="Pascual-Anaya J."/>
            <person name="Zadissa A."/>
            <person name="Li W."/>
            <person name="Niimura Y."/>
            <person name="Huang Z."/>
            <person name="Li C."/>
            <person name="White S."/>
            <person name="Xiong Z."/>
            <person name="Fang D."/>
            <person name="Wang B."/>
            <person name="Ming Y."/>
            <person name="Chen Y."/>
            <person name="Zheng Y."/>
            <person name="Kuraku S."/>
            <person name="Pignatelli M."/>
            <person name="Herrero J."/>
            <person name="Beal K."/>
            <person name="Nozawa M."/>
            <person name="Li Q."/>
            <person name="Wang J."/>
            <person name="Zhang H."/>
            <person name="Yu L."/>
            <person name="Shigenobu S."/>
            <person name="Wang J."/>
            <person name="Liu J."/>
            <person name="Flicek P."/>
            <person name="Searle S."/>
            <person name="Wang J."/>
            <person name="Kuratani S."/>
            <person name="Yin Y."/>
            <person name="Aken B."/>
            <person name="Zhang G."/>
            <person name="Irie N."/>
        </authorList>
    </citation>
    <scope>NUCLEOTIDE SEQUENCE [LARGE SCALE GENOMIC DNA]</scope>
</reference>
<dbReference type="PANTHER" id="PTHR47595">
    <property type="entry name" value="HEAT SHOCK 70 KDA PROTEIN 14"/>
    <property type="match status" value="1"/>
</dbReference>